<feature type="domain" description="FAD-binding" evidence="4">
    <location>
        <begin position="3"/>
        <end position="357"/>
    </location>
</feature>
<dbReference type="AlphaFoldDB" id="A0A2W5S4N4"/>
<evidence type="ECO:0000256" key="3">
    <source>
        <dbReference type="ARBA" id="ARBA00022827"/>
    </source>
</evidence>
<accession>A0A2W5S4N4</accession>
<dbReference type="Gene3D" id="3.30.9.10">
    <property type="entry name" value="D-Amino Acid Oxidase, subunit A, domain 2"/>
    <property type="match status" value="1"/>
</dbReference>
<sequence>MIDVPVLIVGGGPVGLTASIFLSRYGVESLLVERHPGTAILPKARALNARTMEMYRQIGLEDDIRAVAMPACFGDMILWSESLAGAEIKRLNPGRGTGANQGLSVAGSCGCSQDLLEPVLRRGAEAAGTRRVRFHTELTELACTSQGVHATIQDAEGRRQEVRARYLIAADGSQSRIRTQLGIDRRGERDVYDSVNIHFNADLTPWVRERPAALYLIEQPELRGTFLTINGTDRWGFLVTSLSHYGFTPEQFTPAFCTEVIRRAVGTDELQVKVLGVSAWKASALVAETYRSGPVFLAGDAAHEMPPTGGFGLNTGVQDAQNLAWKLAAVLHGQAGDELLDTYDAERRPVGQAVTRSSLLNALSMGRTARQDEPVLPRKEFLNEVGLVFGATYRSAAVVPEDGQSAPPADAVQDYIPTAQPGCRAPHAWLQEGERRFSTLDLFGRGFVLLTGAHGQAWADAARHVTGLTVAVTSVGDGGIAPADDAWERLYRLGNAGAVLVRPDGHVAWRSRSGVADAVQALHAALALVLCRGAARSGSGA</sequence>
<proteinExistence type="predicted"/>
<dbReference type="Gene3D" id="3.40.30.120">
    <property type="match status" value="1"/>
</dbReference>
<dbReference type="InterPro" id="IPR036188">
    <property type="entry name" value="FAD/NAD-bd_sf"/>
</dbReference>
<keyword evidence="2" id="KW-0285">Flavoprotein</keyword>
<dbReference type="Gene3D" id="3.50.50.60">
    <property type="entry name" value="FAD/NAD(P)-binding domain"/>
    <property type="match status" value="1"/>
</dbReference>
<evidence type="ECO:0000256" key="2">
    <source>
        <dbReference type="ARBA" id="ARBA00022630"/>
    </source>
</evidence>
<keyword evidence="3" id="KW-0274">FAD</keyword>
<name>A0A2W5S4N4_VARPD</name>
<evidence type="ECO:0000313" key="5">
    <source>
        <dbReference type="EMBL" id="PZQ74673.1"/>
    </source>
</evidence>
<comment type="caution">
    <text evidence="5">The sequence shown here is derived from an EMBL/GenBank/DDBJ whole genome shotgun (WGS) entry which is preliminary data.</text>
</comment>
<protein>
    <submittedName>
        <fullName evidence="5">2-polyprenyl-6-methoxyphenol hydroxylase</fullName>
    </submittedName>
</protein>
<dbReference type="PANTHER" id="PTHR43004:SF19">
    <property type="entry name" value="BINDING MONOOXYGENASE, PUTATIVE (JCVI)-RELATED"/>
    <property type="match status" value="1"/>
</dbReference>
<dbReference type="Pfam" id="PF01494">
    <property type="entry name" value="FAD_binding_3"/>
    <property type="match status" value="1"/>
</dbReference>
<reference evidence="5 6" key="1">
    <citation type="submission" date="2017-08" db="EMBL/GenBank/DDBJ databases">
        <title>Infants hospitalized years apart are colonized by the same room-sourced microbial strains.</title>
        <authorList>
            <person name="Brooks B."/>
            <person name="Olm M.R."/>
            <person name="Firek B.A."/>
            <person name="Baker R."/>
            <person name="Thomas B.C."/>
            <person name="Morowitz M.J."/>
            <person name="Banfield J.F."/>
        </authorList>
    </citation>
    <scope>NUCLEOTIDE SEQUENCE [LARGE SCALE GENOMIC DNA]</scope>
    <source>
        <strain evidence="5">S2_005_003_R2_41</strain>
    </source>
</reference>
<organism evidence="5 6">
    <name type="scientific">Variovorax paradoxus</name>
    <dbReference type="NCBI Taxonomy" id="34073"/>
    <lineage>
        <taxon>Bacteria</taxon>
        <taxon>Pseudomonadati</taxon>
        <taxon>Pseudomonadota</taxon>
        <taxon>Betaproteobacteria</taxon>
        <taxon>Burkholderiales</taxon>
        <taxon>Comamonadaceae</taxon>
        <taxon>Variovorax</taxon>
    </lineage>
</organism>
<gene>
    <name evidence="5" type="ORF">DI563_11705</name>
</gene>
<dbReference type="Proteomes" id="UP000249135">
    <property type="component" value="Unassembled WGS sequence"/>
</dbReference>
<dbReference type="InterPro" id="IPR002938">
    <property type="entry name" value="FAD-bd"/>
</dbReference>
<dbReference type="SUPFAM" id="SSF51905">
    <property type="entry name" value="FAD/NAD(P)-binding domain"/>
    <property type="match status" value="1"/>
</dbReference>
<dbReference type="EMBL" id="QFPP01000119">
    <property type="protein sequence ID" value="PZQ74673.1"/>
    <property type="molecule type" value="Genomic_DNA"/>
</dbReference>
<evidence type="ECO:0000256" key="1">
    <source>
        <dbReference type="ARBA" id="ARBA00001974"/>
    </source>
</evidence>
<comment type="cofactor">
    <cofactor evidence="1">
        <name>FAD</name>
        <dbReference type="ChEBI" id="CHEBI:57692"/>
    </cofactor>
</comment>
<evidence type="ECO:0000313" key="6">
    <source>
        <dbReference type="Proteomes" id="UP000249135"/>
    </source>
</evidence>
<dbReference type="Pfam" id="PF21274">
    <property type="entry name" value="Rng_hyd_C"/>
    <property type="match status" value="1"/>
</dbReference>
<dbReference type="GO" id="GO:0071949">
    <property type="term" value="F:FAD binding"/>
    <property type="evidence" value="ECO:0007669"/>
    <property type="project" value="InterPro"/>
</dbReference>
<dbReference type="InterPro" id="IPR050641">
    <property type="entry name" value="RIFMO-like"/>
</dbReference>
<dbReference type="PANTHER" id="PTHR43004">
    <property type="entry name" value="TRK SYSTEM POTASSIUM UPTAKE PROTEIN"/>
    <property type="match status" value="1"/>
</dbReference>
<dbReference type="PRINTS" id="PR00420">
    <property type="entry name" value="RNGMNOXGNASE"/>
</dbReference>
<evidence type="ECO:0000259" key="4">
    <source>
        <dbReference type="Pfam" id="PF01494"/>
    </source>
</evidence>
<dbReference type="GO" id="GO:0016709">
    <property type="term" value="F:oxidoreductase activity, acting on paired donors, with incorporation or reduction of molecular oxygen, NAD(P)H as one donor, and incorporation of one atom of oxygen"/>
    <property type="evidence" value="ECO:0007669"/>
    <property type="project" value="UniProtKB-ARBA"/>
</dbReference>